<evidence type="ECO:0000256" key="1">
    <source>
        <dbReference type="ARBA" id="ARBA00009518"/>
    </source>
</evidence>
<dbReference type="FunFam" id="3.30.420.10:FF:000002">
    <property type="entry name" value="Crossover junction endodeoxyribonuclease RuvC"/>
    <property type="match status" value="1"/>
</dbReference>
<dbReference type="AlphaFoldDB" id="A0A1G2KWX0"/>
<dbReference type="Pfam" id="PF02075">
    <property type="entry name" value="RuvC"/>
    <property type="match status" value="1"/>
</dbReference>
<keyword evidence="9 13" id="KW-0238">DNA-binding</keyword>
<organism evidence="15 16">
    <name type="scientific">Candidatus Sungbacteria bacterium RIFCSPHIGHO2_02_FULL_53_17</name>
    <dbReference type="NCBI Taxonomy" id="1802275"/>
    <lineage>
        <taxon>Bacteria</taxon>
        <taxon>Candidatus Sungiibacteriota</taxon>
    </lineage>
</organism>
<evidence type="ECO:0000256" key="13">
    <source>
        <dbReference type="HAMAP-Rule" id="MF_00034"/>
    </source>
</evidence>
<dbReference type="EC" id="3.1.21.10" evidence="13 14"/>
<dbReference type="GO" id="GO:0000287">
    <property type="term" value="F:magnesium ion binding"/>
    <property type="evidence" value="ECO:0007669"/>
    <property type="project" value="UniProtKB-UniRule"/>
</dbReference>
<evidence type="ECO:0000256" key="3">
    <source>
        <dbReference type="ARBA" id="ARBA00022722"/>
    </source>
</evidence>
<keyword evidence="11 13" id="KW-0234">DNA repair</keyword>
<dbReference type="InterPro" id="IPR012337">
    <property type="entry name" value="RNaseH-like_sf"/>
</dbReference>
<dbReference type="PRINTS" id="PR00696">
    <property type="entry name" value="RSOLVASERUVC"/>
</dbReference>
<dbReference type="EMBL" id="MHQN01000028">
    <property type="protein sequence ID" value="OHA02909.1"/>
    <property type="molecule type" value="Genomic_DNA"/>
</dbReference>
<evidence type="ECO:0000256" key="14">
    <source>
        <dbReference type="NCBIfam" id="TIGR00228"/>
    </source>
</evidence>
<sequence>MILGIDPGTTAAGYAFIDGDTAPKICAAGILAVRATESGERLAELHRGLLGLIAQWKPDAVAIEKLFFASNARTAMAVAEARGVLLLTAVLGGTNVYEYTPAEIKKTITGQGNADKLQVRKMLALTMPETKEMRGRDDMFDAIAVALTCHFKEKGRLRFNR</sequence>
<dbReference type="Proteomes" id="UP000177177">
    <property type="component" value="Unassembled WGS sequence"/>
</dbReference>
<comment type="cofactor">
    <cofactor evidence="13">
        <name>Mg(2+)</name>
        <dbReference type="ChEBI" id="CHEBI:18420"/>
    </cofactor>
    <text evidence="13">Binds 2 Mg(2+) ion per subunit.</text>
</comment>
<proteinExistence type="inferred from homology"/>
<dbReference type="GO" id="GO:0006310">
    <property type="term" value="P:DNA recombination"/>
    <property type="evidence" value="ECO:0007669"/>
    <property type="project" value="UniProtKB-UniRule"/>
</dbReference>
<evidence type="ECO:0000313" key="15">
    <source>
        <dbReference type="EMBL" id="OHA02909.1"/>
    </source>
</evidence>
<keyword evidence="10 13" id="KW-0233">DNA recombination</keyword>
<dbReference type="NCBIfam" id="TIGR00228">
    <property type="entry name" value="ruvC"/>
    <property type="match status" value="1"/>
</dbReference>
<evidence type="ECO:0000256" key="9">
    <source>
        <dbReference type="ARBA" id="ARBA00023125"/>
    </source>
</evidence>
<evidence type="ECO:0000256" key="6">
    <source>
        <dbReference type="ARBA" id="ARBA00022763"/>
    </source>
</evidence>
<feature type="active site" evidence="13">
    <location>
        <position position="138"/>
    </location>
</feature>
<gene>
    <name evidence="13" type="primary">ruvC</name>
    <name evidence="15" type="ORF">A3C92_01600</name>
</gene>
<feature type="binding site" evidence="13">
    <location>
        <position position="64"/>
    </location>
    <ligand>
        <name>Mg(2+)</name>
        <dbReference type="ChEBI" id="CHEBI:18420"/>
        <label>2</label>
    </ligand>
</feature>
<dbReference type="HAMAP" id="MF_00034">
    <property type="entry name" value="RuvC"/>
    <property type="match status" value="1"/>
</dbReference>
<comment type="catalytic activity">
    <reaction evidence="12 13">
        <text>Endonucleolytic cleavage at a junction such as a reciprocal single-stranded crossover between two homologous DNA duplexes (Holliday junction).</text>
        <dbReference type="EC" id="3.1.21.10"/>
    </reaction>
</comment>
<evidence type="ECO:0000256" key="8">
    <source>
        <dbReference type="ARBA" id="ARBA00022842"/>
    </source>
</evidence>
<name>A0A1G2KWX0_9BACT</name>
<comment type="caution">
    <text evidence="15">The sequence shown here is derived from an EMBL/GenBank/DDBJ whole genome shotgun (WGS) entry which is preliminary data.</text>
</comment>
<evidence type="ECO:0000256" key="4">
    <source>
        <dbReference type="ARBA" id="ARBA00022723"/>
    </source>
</evidence>
<reference evidence="15 16" key="1">
    <citation type="journal article" date="2016" name="Nat. Commun.">
        <title>Thousands of microbial genomes shed light on interconnected biogeochemical processes in an aquifer system.</title>
        <authorList>
            <person name="Anantharaman K."/>
            <person name="Brown C.T."/>
            <person name="Hug L.A."/>
            <person name="Sharon I."/>
            <person name="Castelle C.J."/>
            <person name="Probst A.J."/>
            <person name="Thomas B.C."/>
            <person name="Singh A."/>
            <person name="Wilkins M.J."/>
            <person name="Karaoz U."/>
            <person name="Brodie E.L."/>
            <person name="Williams K.H."/>
            <person name="Hubbard S.S."/>
            <person name="Banfield J.F."/>
        </authorList>
    </citation>
    <scope>NUCLEOTIDE SEQUENCE [LARGE SCALE GENOMIC DNA]</scope>
</reference>
<keyword evidence="3 13" id="KW-0540">Nuclease</keyword>
<evidence type="ECO:0000256" key="2">
    <source>
        <dbReference type="ARBA" id="ARBA00022490"/>
    </source>
</evidence>
<comment type="similarity">
    <text evidence="1 13">Belongs to the RuvC family.</text>
</comment>
<evidence type="ECO:0000256" key="5">
    <source>
        <dbReference type="ARBA" id="ARBA00022759"/>
    </source>
</evidence>
<keyword evidence="7 13" id="KW-0378">Hydrolase</keyword>
<keyword evidence="6 13" id="KW-0227">DNA damage</keyword>
<dbReference type="GO" id="GO:0008821">
    <property type="term" value="F:crossover junction DNA endonuclease activity"/>
    <property type="evidence" value="ECO:0007669"/>
    <property type="project" value="UniProtKB-UniRule"/>
</dbReference>
<dbReference type="InterPro" id="IPR036397">
    <property type="entry name" value="RNaseH_sf"/>
</dbReference>
<protein>
    <recommendedName>
        <fullName evidence="13 14">Crossover junction endodeoxyribonuclease RuvC</fullName>
        <ecNumber evidence="13 14">3.1.21.10</ecNumber>
    </recommendedName>
    <alternativeName>
        <fullName evidence="13">Holliday junction nuclease RuvC</fullName>
    </alternativeName>
    <alternativeName>
        <fullName evidence="13">Holliday junction resolvase RuvC</fullName>
    </alternativeName>
</protein>
<feature type="active site" evidence="13">
    <location>
        <position position="6"/>
    </location>
</feature>
<feature type="active site" evidence="13">
    <location>
        <position position="64"/>
    </location>
</feature>
<feature type="binding site" evidence="13">
    <location>
        <position position="6"/>
    </location>
    <ligand>
        <name>Mg(2+)</name>
        <dbReference type="ChEBI" id="CHEBI:18420"/>
        <label>1</label>
    </ligand>
</feature>
<dbReference type="GO" id="GO:0048476">
    <property type="term" value="C:Holliday junction resolvase complex"/>
    <property type="evidence" value="ECO:0007669"/>
    <property type="project" value="UniProtKB-UniRule"/>
</dbReference>
<dbReference type="CDD" id="cd16962">
    <property type="entry name" value="RuvC"/>
    <property type="match status" value="1"/>
</dbReference>
<dbReference type="SUPFAM" id="SSF53098">
    <property type="entry name" value="Ribonuclease H-like"/>
    <property type="match status" value="1"/>
</dbReference>
<dbReference type="GO" id="GO:0005737">
    <property type="term" value="C:cytoplasm"/>
    <property type="evidence" value="ECO:0007669"/>
    <property type="project" value="UniProtKB-SubCell"/>
</dbReference>
<comment type="function">
    <text evidence="13">The RuvA-RuvB-RuvC complex processes Holliday junction (HJ) DNA during genetic recombination and DNA repair. Endonuclease that resolves HJ intermediates. Cleaves cruciform DNA by making single-stranded nicks across the HJ at symmetrical positions within the homologous arms, yielding a 5'-phosphate and a 3'-hydroxyl group; requires a central core of homology in the junction. The consensus cleavage sequence is 5'-(A/T)TT(C/G)-3'. Cleavage occurs on the 3'-side of the TT dinucleotide at the point of strand exchange. HJ branch migration catalyzed by RuvA-RuvB allows RuvC to scan DNA until it finds its consensus sequence, where it cleaves and resolves the cruciform DNA.</text>
</comment>
<dbReference type="PANTHER" id="PTHR30194:SF3">
    <property type="entry name" value="CROSSOVER JUNCTION ENDODEOXYRIBONUCLEASE RUVC"/>
    <property type="match status" value="1"/>
</dbReference>
<dbReference type="Gene3D" id="3.30.420.10">
    <property type="entry name" value="Ribonuclease H-like superfamily/Ribonuclease H"/>
    <property type="match status" value="1"/>
</dbReference>
<comment type="subunit">
    <text evidence="13">Homodimer which binds Holliday junction (HJ) DNA. The HJ becomes 2-fold symmetrical on binding to RuvC with unstacked arms; it has a different conformation from HJ DNA in complex with RuvA. In the full resolvosome a probable DNA-RuvA(4)-RuvB(12)-RuvC(2) complex forms which resolves the HJ.</text>
</comment>
<dbReference type="InterPro" id="IPR002176">
    <property type="entry name" value="X-over_junc_endoDNase_RuvC"/>
</dbReference>
<evidence type="ECO:0000313" key="16">
    <source>
        <dbReference type="Proteomes" id="UP000177177"/>
    </source>
</evidence>
<comment type="subcellular location">
    <subcellularLocation>
        <location evidence="13">Cytoplasm</location>
    </subcellularLocation>
</comment>
<evidence type="ECO:0000256" key="10">
    <source>
        <dbReference type="ARBA" id="ARBA00023172"/>
    </source>
</evidence>
<evidence type="ECO:0000256" key="12">
    <source>
        <dbReference type="ARBA" id="ARBA00029354"/>
    </source>
</evidence>
<keyword evidence="2 13" id="KW-0963">Cytoplasm</keyword>
<dbReference type="PANTHER" id="PTHR30194">
    <property type="entry name" value="CROSSOVER JUNCTION ENDODEOXYRIBONUCLEASE RUVC"/>
    <property type="match status" value="1"/>
</dbReference>
<dbReference type="GO" id="GO:0006281">
    <property type="term" value="P:DNA repair"/>
    <property type="evidence" value="ECO:0007669"/>
    <property type="project" value="UniProtKB-UniRule"/>
</dbReference>
<evidence type="ECO:0000256" key="11">
    <source>
        <dbReference type="ARBA" id="ARBA00023204"/>
    </source>
</evidence>
<dbReference type="GO" id="GO:0003677">
    <property type="term" value="F:DNA binding"/>
    <property type="evidence" value="ECO:0007669"/>
    <property type="project" value="UniProtKB-KW"/>
</dbReference>
<keyword evidence="8 13" id="KW-0460">Magnesium</keyword>
<keyword evidence="5 13" id="KW-0255">Endonuclease</keyword>
<keyword evidence="4 13" id="KW-0479">Metal-binding</keyword>
<evidence type="ECO:0000256" key="7">
    <source>
        <dbReference type="ARBA" id="ARBA00022801"/>
    </source>
</evidence>
<feature type="binding site" evidence="13">
    <location>
        <position position="138"/>
    </location>
    <ligand>
        <name>Mg(2+)</name>
        <dbReference type="ChEBI" id="CHEBI:18420"/>
        <label>1</label>
    </ligand>
</feature>
<accession>A0A1G2KWX0</accession>